<comment type="caution">
    <text evidence="1">The sequence shown here is derived from an EMBL/GenBank/DDBJ whole genome shotgun (WGS) entry which is preliminary data.</text>
</comment>
<name>A0A8J5J824_HOMAM</name>
<protein>
    <submittedName>
        <fullName evidence="1">Uncharacterized protein</fullName>
    </submittedName>
</protein>
<reference evidence="1" key="1">
    <citation type="journal article" date="2021" name="Sci. Adv.">
        <title>The American lobster genome reveals insights on longevity, neural, and immune adaptations.</title>
        <authorList>
            <person name="Polinski J.M."/>
            <person name="Zimin A.V."/>
            <person name="Clark K.F."/>
            <person name="Kohn A.B."/>
            <person name="Sadowski N."/>
            <person name="Timp W."/>
            <person name="Ptitsyn A."/>
            <person name="Khanna P."/>
            <person name="Romanova D.Y."/>
            <person name="Williams P."/>
            <person name="Greenwood S.J."/>
            <person name="Moroz L.L."/>
            <person name="Walt D.R."/>
            <person name="Bodnar A.G."/>
        </authorList>
    </citation>
    <scope>NUCLEOTIDE SEQUENCE</scope>
    <source>
        <strain evidence="1">GMGI-L3</strain>
    </source>
</reference>
<dbReference type="Proteomes" id="UP000747542">
    <property type="component" value="Unassembled WGS sequence"/>
</dbReference>
<proteinExistence type="predicted"/>
<accession>A0A8J5J824</accession>
<keyword evidence="2" id="KW-1185">Reference proteome</keyword>
<dbReference type="EMBL" id="JAHLQT010046319">
    <property type="protein sequence ID" value="KAG7153795.1"/>
    <property type="molecule type" value="Genomic_DNA"/>
</dbReference>
<organism evidence="1 2">
    <name type="scientific">Homarus americanus</name>
    <name type="common">American lobster</name>
    <dbReference type="NCBI Taxonomy" id="6706"/>
    <lineage>
        <taxon>Eukaryota</taxon>
        <taxon>Metazoa</taxon>
        <taxon>Ecdysozoa</taxon>
        <taxon>Arthropoda</taxon>
        <taxon>Crustacea</taxon>
        <taxon>Multicrustacea</taxon>
        <taxon>Malacostraca</taxon>
        <taxon>Eumalacostraca</taxon>
        <taxon>Eucarida</taxon>
        <taxon>Decapoda</taxon>
        <taxon>Pleocyemata</taxon>
        <taxon>Astacidea</taxon>
        <taxon>Nephropoidea</taxon>
        <taxon>Nephropidae</taxon>
        <taxon>Homarus</taxon>
    </lineage>
</organism>
<evidence type="ECO:0000313" key="1">
    <source>
        <dbReference type="EMBL" id="KAG7153795.1"/>
    </source>
</evidence>
<sequence length="125" mass="13815">MCDPGGRGRSRGQELGGRCLRHAPCIHVLVLCCHVSRRPPGFTVLTLPRRRLPSRPYSQCFMIGKEPALRVGRGCMVGGLARLACPPYRTTAHSHELVRAGHHTTPLPVPGRWWPTTGRTQHPLS</sequence>
<evidence type="ECO:0000313" key="2">
    <source>
        <dbReference type="Proteomes" id="UP000747542"/>
    </source>
</evidence>
<dbReference type="AlphaFoldDB" id="A0A8J5J824"/>
<gene>
    <name evidence="1" type="ORF">Hamer_G009483</name>
</gene>